<evidence type="ECO:0000313" key="4">
    <source>
        <dbReference type="Proteomes" id="UP000092555"/>
    </source>
</evidence>
<feature type="compositionally biased region" description="Acidic residues" evidence="1">
    <location>
        <begin position="838"/>
        <end position="877"/>
    </location>
</feature>
<evidence type="ECO:0000259" key="2">
    <source>
        <dbReference type="SMART" id="SM00543"/>
    </source>
</evidence>
<keyword evidence="4" id="KW-1185">Reference proteome</keyword>
<dbReference type="GO" id="GO:0003723">
    <property type="term" value="F:RNA binding"/>
    <property type="evidence" value="ECO:0007669"/>
    <property type="project" value="InterPro"/>
</dbReference>
<dbReference type="GeneID" id="30031481"/>
<feature type="compositionally biased region" description="Acidic residues" evidence="1">
    <location>
        <begin position="819"/>
        <end position="828"/>
    </location>
</feature>
<evidence type="ECO:0000256" key="1">
    <source>
        <dbReference type="SAM" id="MobiDB-lite"/>
    </source>
</evidence>
<feature type="region of interest" description="Disordered" evidence="1">
    <location>
        <begin position="806"/>
        <end position="895"/>
    </location>
</feature>
<dbReference type="AlphaFoldDB" id="A0A1A0HGV8"/>
<dbReference type="Gene3D" id="1.25.40.180">
    <property type="match status" value="3"/>
</dbReference>
<dbReference type="STRING" id="869754.A0A1A0HGV8"/>
<dbReference type="SUPFAM" id="SSF48371">
    <property type="entry name" value="ARM repeat"/>
    <property type="match status" value="2"/>
</dbReference>
<feature type="domain" description="MIF4G" evidence="2">
    <location>
        <begin position="357"/>
        <end position="545"/>
    </location>
</feature>
<dbReference type="GO" id="GO:0000184">
    <property type="term" value="P:nuclear-transcribed mRNA catabolic process, nonsense-mediated decay"/>
    <property type="evidence" value="ECO:0007669"/>
    <property type="project" value="InterPro"/>
</dbReference>
<dbReference type="PANTHER" id="PTHR12839">
    <property type="entry name" value="NONSENSE-MEDIATED MRNA DECAY PROTEIN 2 UP-FRAMESHIFT SUPPRESSOR 2"/>
    <property type="match status" value="1"/>
</dbReference>
<gene>
    <name evidence="3" type="ORF">METBIDRAFT_76283</name>
</gene>
<feature type="compositionally biased region" description="Acidic residues" evidence="1">
    <location>
        <begin position="886"/>
        <end position="895"/>
    </location>
</feature>
<dbReference type="SMART" id="SM00543">
    <property type="entry name" value="MIF4G"/>
    <property type="match status" value="2"/>
</dbReference>
<accession>A0A1A0HGV8</accession>
<dbReference type="InterPro" id="IPR003890">
    <property type="entry name" value="MIF4G-like_typ-3"/>
</dbReference>
<feature type="domain" description="MIF4G" evidence="2">
    <location>
        <begin position="562"/>
        <end position="778"/>
    </location>
</feature>
<proteinExistence type="predicted"/>
<sequence length="1005" mass="112219">MSLDFASRRAELYRANRSAAEGPAHAMATKLDSSLKKNTSFIKKIKALTADTAPAVLADISLLTLEKYLSEITASLAEGLLKLSKNDDINAGVVVICALYQRFTGLFVAPLLSHLVNGAAEKHEPDASLKQKTALKLLFEMQVLGMAASFDACAPELLGEPAARLHAKLASSSMTVTLLKDAMSHKLELGYALPVATSFLRRFSALLSGDSEIVPGPLQQTLRQLFTAYTTRILGLRQALHVKLAKLELSNKKASIRTGKILAEHEDLVTETAARKSLFDTHAALLCEFLSMELPSLEEAPKPGPETETSPEQVKRTWWHGSKERDFYLEVPGYGHVLDHFDRNKLPEAEYGQLSEGQKVNLFLAQLEALLDAKDLELMTATMHAYIPYNKATKNRIVRFFTEIKKIDNVNLYARFLCINAQYFPEVISELIEALDRGFRSQIRFDTINFRNLAFFIELVKFKLIPSHVVFHKIRRMTLNIPGTSNVDILLVFYERCGKFLLFEPEYLQTTKEMLELLQVQAKSDKLTVNEKFALSNMFLIVDSFTATAQKQAPAAEMTVVQDFIHQCVKKLVTPTSYQTALDLLKGINFSKNMEAQETLIEIYTRPEELGGDRLELLCGLLLRIGKTHRRVPLMVVETLFEKITRGLELNDYRHNVSRVAHVRFMAALFNAKVLNFKSILDLLYKIICFGYPNNLPTPGSRLEIDPPENYFRIQLVCALLKSINFQGVKSIGLLNLGVKTAEGLLVFLQYYSFCKAMPLPKDIEFSLLGVLACFNAVSKTKMQKAADLTAAMQLLQQYTINNKQEAAKKPMPRNAAEPNDDDVESVESDFSALELFDSGEEDMSSDDDAAVNEASSDEEPVQSDDGESASGEDGEETSLGSEMGSEYEDADGDEEQQAFRFHSAADQQEAQRMDDEIKTLLSVSMHQNRVSGSLRMPAPSSLVPAPAGEDAQPKAFKFLTKSNKLRDLALPSNNKFTERIALEQAAQKANRRKIMSLVDNMYES</sequence>
<dbReference type="InterPro" id="IPR016024">
    <property type="entry name" value="ARM-type_fold"/>
</dbReference>
<dbReference type="InterPro" id="IPR039762">
    <property type="entry name" value="Nmd2/UPF2"/>
</dbReference>
<comment type="caution">
    <text evidence="3">The sequence shown here is derived from an EMBL/GenBank/DDBJ whole genome shotgun (WGS) entry which is preliminary data.</text>
</comment>
<dbReference type="GO" id="GO:0035145">
    <property type="term" value="C:exon-exon junction complex"/>
    <property type="evidence" value="ECO:0007669"/>
    <property type="project" value="TreeGrafter"/>
</dbReference>
<protein>
    <submittedName>
        <fullName evidence="3">ARM repeat-containing protein</fullName>
    </submittedName>
</protein>
<dbReference type="GO" id="GO:0005737">
    <property type="term" value="C:cytoplasm"/>
    <property type="evidence" value="ECO:0007669"/>
    <property type="project" value="TreeGrafter"/>
</dbReference>
<dbReference type="Pfam" id="PF02854">
    <property type="entry name" value="MIF4G"/>
    <property type="match status" value="1"/>
</dbReference>
<dbReference type="Proteomes" id="UP000092555">
    <property type="component" value="Unassembled WGS sequence"/>
</dbReference>
<name>A0A1A0HGV8_9ASCO</name>
<dbReference type="RefSeq" id="XP_018713712.1">
    <property type="nucleotide sequence ID" value="XM_018858505.1"/>
</dbReference>
<dbReference type="OrthoDB" id="27832at2759"/>
<dbReference type="EMBL" id="LXTC01000001">
    <property type="protein sequence ID" value="OBA23231.1"/>
    <property type="molecule type" value="Genomic_DNA"/>
</dbReference>
<reference evidence="3 4" key="1">
    <citation type="submission" date="2016-05" db="EMBL/GenBank/DDBJ databases">
        <title>Comparative genomics of biotechnologically important yeasts.</title>
        <authorList>
            <consortium name="DOE Joint Genome Institute"/>
            <person name="Riley R."/>
            <person name="Haridas S."/>
            <person name="Wolfe K.H."/>
            <person name="Lopes M.R."/>
            <person name="Hittinger C.T."/>
            <person name="Goker M."/>
            <person name="Salamov A."/>
            <person name="Wisecaver J."/>
            <person name="Long T.M."/>
            <person name="Aerts A.L."/>
            <person name="Barry K."/>
            <person name="Choi C."/>
            <person name="Clum A."/>
            <person name="Coughlan A.Y."/>
            <person name="Deshpande S."/>
            <person name="Douglass A.P."/>
            <person name="Hanson S.J."/>
            <person name="Klenk H.-P."/>
            <person name="LaButti K."/>
            <person name="Lapidus A."/>
            <person name="Lindquist E."/>
            <person name="Lipzen A."/>
            <person name="Meier-kolthoff J.P."/>
            <person name="Ohm R.A."/>
            <person name="Otillar R.P."/>
            <person name="Pangilinan J."/>
            <person name="Peng Y."/>
            <person name="Rokas A."/>
            <person name="Rosa C.A."/>
            <person name="Scheuner C."/>
            <person name="Sibirny A.A."/>
            <person name="Slot J.C."/>
            <person name="Stielow J.B."/>
            <person name="Sun H."/>
            <person name="Kurtzman C.P."/>
            <person name="Blackwell M."/>
            <person name="Grigoriev I.V."/>
            <person name="Jeffries T.W."/>
        </authorList>
    </citation>
    <scope>NUCLEOTIDE SEQUENCE [LARGE SCALE GENOMIC DNA]</scope>
    <source>
        <strain evidence="3 4">NRRL YB-4993</strain>
    </source>
</reference>
<evidence type="ECO:0000313" key="3">
    <source>
        <dbReference type="EMBL" id="OBA23231.1"/>
    </source>
</evidence>
<organism evidence="3 4">
    <name type="scientific">Metschnikowia bicuspidata var. bicuspidata NRRL YB-4993</name>
    <dbReference type="NCBI Taxonomy" id="869754"/>
    <lineage>
        <taxon>Eukaryota</taxon>
        <taxon>Fungi</taxon>
        <taxon>Dikarya</taxon>
        <taxon>Ascomycota</taxon>
        <taxon>Saccharomycotina</taxon>
        <taxon>Pichiomycetes</taxon>
        <taxon>Metschnikowiaceae</taxon>
        <taxon>Metschnikowia</taxon>
    </lineage>
</organism>
<dbReference type="PANTHER" id="PTHR12839:SF7">
    <property type="entry name" value="REGULATOR OF NONSENSE TRANSCRIPTS 2"/>
    <property type="match status" value="1"/>
</dbReference>